<comment type="function">
    <text evidence="8">Catalyzes the conversion of acetate into acetyl-CoA (AcCoA), an essential intermediate at the junction of anabolic and catabolic pathways. AcsA undergoes a two-step reaction. In the first half reaction, AcsA combines acetate with ATP to form acetyl-adenylate (AcAMP) intermediate. In the second half reaction, it can then transfer the acetyl group from AcAMP to the sulfhydryl group of CoA, forming the product AcCoA.</text>
</comment>
<evidence type="ECO:0000256" key="6">
    <source>
        <dbReference type="ARBA" id="ARBA00022842"/>
    </source>
</evidence>
<dbReference type="GO" id="GO:0046872">
    <property type="term" value="F:metal ion binding"/>
    <property type="evidence" value="ECO:0007669"/>
    <property type="project" value="UniProtKB-KW"/>
</dbReference>
<evidence type="ECO:0000256" key="2">
    <source>
        <dbReference type="ARBA" id="ARBA00022598"/>
    </source>
</evidence>
<keyword evidence="5 8" id="KW-0067">ATP-binding</keyword>
<feature type="binding site" evidence="8">
    <location>
        <position position="542"/>
    </location>
    <ligand>
        <name>Mg(2+)</name>
        <dbReference type="ChEBI" id="CHEBI:18420"/>
    </ligand>
</feature>
<evidence type="ECO:0000256" key="8">
    <source>
        <dbReference type="HAMAP-Rule" id="MF_01123"/>
    </source>
</evidence>
<dbReference type="PROSITE" id="PS00455">
    <property type="entry name" value="AMP_BINDING"/>
    <property type="match status" value="1"/>
</dbReference>
<feature type="binding site" evidence="8">
    <location>
        <position position="537"/>
    </location>
    <ligand>
        <name>Mg(2+)</name>
        <dbReference type="ChEBI" id="CHEBI:18420"/>
    </ligand>
</feature>
<keyword evidence="2 8" id="KW-0436">Ligase</keyword>
<keyword evidence="3 8" id="KW-0479">Metal-binding</keyword>
<evidence type="ECO:0000256" key="5">
    <source>
        <dbReference type="ARBA" id="ARBA00022840"/>
    </source>
</evidence>
<dbReference type="NCBIfam" id="NF001208">
    <property type="entry name" value="PRK00174.1"/>
    <property type="match status" value="1"/>
</dbReference>
<dbReference type="Proteomes" id="UP000036097">
    <property type="component" value="Unassembled WGS sequence"/>
</dbReference>
<dbReference type="HAMAP" id="MF_01123">
    <property type="entry name" value="Ac_CoA_synth"/>
    <property type="match status" value="1"/>
</dbReference>
<feature type="binding site" evidence="8">
    <location>
        <position position="515"/>
    </location>
    <ligand>
        <name>ATP</name>
        <dbReference type="ChEBI" id="CHEBI:30616"/>
    </ligand>
</feature>
<dbReference type="FunFam" id="3.40.50.12780:FF:000001">
    <property type="entry name" value="Acetyl-coenzyme A synthetase"/>
    <property type="match status" value="1"/>
</dbReference>
<evidence type="ECO:0000259" key="11">
    <source>
        <dbReference type="Pfam" id="PF16177"/>
    </source>
</evidence>
<comment type="caution">
    <text evidence="12">The sequence shown here is derived from an EMBL/GenBank/DDBJ whole genome shotgun (WGS) entry which is preliminary data.</text>
</comment>
<feature type="binding site" evidence="8">
    <location>
        <position position="311"/>
    </location>
    <ligand>
        <name>CoA</name>
        <dbReference type="ChEBI" id="CHEBI:57287"/>
    </ligand>
</feature>
<dbReference type="Gene3D" id="3.40.50.12780">
    <property type="entry name" value="N-terminal domain of ligase-like"/>
    <property type="match status" value="1"/>
</dbReference>
<dbReference type="FunFam" id="3.30.300.30:FF:000004">
    <property type="entry name" value="Acetyl-coenzyme A synthetase"/>
    <property type="match status" value="1"/>
</dbReference>
<dbReference type="GO" id="GO:0016208">
    <property type="term" value="F:AMP binding"/>
    <property type="evidence" value="ECO:0007669"/>
    <property type="project" value="InterPro"/>
</dbReference>
<feature type="binding site" evidence="8">
    <location>
        <begin position="411"/>
        <end position="416"/>
    </location>
    <ligand>
        <name>ATP</name>
        <dbReference type="ChEBI" id="CHEBI:30616"/>
    </ligand>
</feature>
<dbReference type="Pfam" id="PF00501">
    <property type="entry name" value="AMP-binding"/>
    <property type="match status" value="1"/>
</dbReference>
<dbReference type="EMBL" id="LDOT01000009">
    <property type="protein sequence ID" value="KLV06630.1"/>
    <property type="molecule type" value="Genomic_DNA"/>
</dbReference>
<feature type="binding site" evidence="8">
    <location>
        <position position="539"/>
    </location>
    <ligand>
        <name>Mg(2+)</name>
        <dbReference type="ChEBI" id="CHEBI:18420"/>
    </ligand>
</feature>
<dbReference type="EC" id="6.2.1.1" evidence="8"/>
<dbReference type="STRING" id="1195763.ABT56_08390"/>
<evidence type="ECO:0000256" key="1">
    <source>
        <dbReference type="ARBA" id="ARBA00006432"/>
    </source>
</evidence>
<dbReference type="InterPro" id="IPR045851">
    <property type="entry name" value="AMP-bd_C_sf"/>
</dbReference>
<evidence type="ECO:0000256" key="3">
    <source>
        <dbReference type="ARBA" id="ARBA00022723"/>
    </source>
</evidence>
<comment type="similarity">
    <text evidence="1 8">Belongs to the ATP-dependent AMP-binding enzyme family.</text>
</comment>
<dbReference type="NCBIfam" id="TIGR02188">
    <property type="entry name" value="Ac_CoA_lig_AcsA"/>
    <property type="match status" value="1"/>
</dbReference>
<dbReference type="CDD" id="cd05966">
    <property type="entry name" value="ACS"/>
    <property type="match status" value="1"/>
</dbReference>
<keyword evidence="7 8" id="KW-0007">Acetylation</keyword>
<evidence type="ECO:0000259" key="9">
    <source>
        <dbReference type="Pfam" id="PF00501"/>
    </source>
</evidence>
<evidence type="ECO:0000313" key="12">
    <source>
        <dbReference type="EMBL" id="KLV06630.1"/>
    </source>
</evidence>
<dbReference type="Pfam" id="PF13193">
    <property type="entry name" value="AMP-binding_C"/>
    <property type="match status" value="1"/>
</dbReference>
<feature type="domain" description="AMP-dependent synthetase/ligase" evidence="9">
    <location>
        <begin position="83"/>
        <end position="466"/>
    </location>
</feature>
<dbReference type="GO" id="GO:0019427">
    <property type="term" value="P:acetyl-CoA biosynthetic process from acetate"/>
    <property type="evidence" value="ECO:0007669"/>
    <property type="project" value="UniProtKB-UniRule"/>
</dbReference>
<dbReference type="InterPro" id="IPR020845">
    <property type="entry name" value="AMP-binding_CS"/>
</dbReference>
<dbReference type="InterPro" id="IPR025110">
    <property type="entry name" value="AMP-bd_C"/>
</dbReference>
<accession>A0A0J1H4F1</accession>
<feature type="binding site" evidence="8">
    <location>
        <begin position="191"/>
        <end position="194"/>
    </location>
    <ligand>
        <name>CoA</name>
        <dbReference type="ChEBI" id="CHEBI:57287"/>
    </ligand>
</feature>
<evidence type="ECO:0000259" key="10">
    <source>
        <dbReference type="Pfam" id="PF13193"/>
    </source>
</evidence>
<comment type="cofactor">
    <cofactor evidence="8">
        <name>Mg(2+)</name>
        <dbReference type="ChEBI" id="CHEBI:18420"/>
    </cofactor>
</comment>
<dbReference type="PATRIC" id="fig|1195763.3.peg.1787"/>
<feature type="binding site" evidence="8">
    <location>
        <position position="526"/>
    </location>
    <ligand>
        <name>ATP</name>
        <dbReference type="ChEBI" id="CHEBI:30616"/>
    </ligand>
</feature>
<dbReference type="InterPro" id="IPR042099">
    <property type="entry name" value="ANL_N_sf"/>
</dbReference>
<dbReference type="RefSeq" id="WP_047878423.1">
    <property type="nucleotide sequence ID" value="NZ_LDOT01000009.1"/>
</dbReference>
<dbReference type="OrthoDB" id="9803968at2"/>
<dbReference type="GO" id="GO:0005829">
    <property type="term" value="C:cytosol"/>
    <property type="evidence" value="ECO:0007669"/>
    <property type="project" value="TreeGrafter"/>
</dbReference>
<dbReference type="SUPFAM" id="SSF56801">
    <property type="entry name" value="Acetyl-CoA synthetase-like"/>
    <property type="match status" value="1"/>
</dbReference>
<dbReference type="InterPro" id="IPR000873">
    <property type="entry name" value="AMP-dep_synth/lig_dom"/>
</dbReference>
<feature type="binding site" evidence="8">
    <location>
        <position position="523"/>
    </location>
    <ligand>
        <name>CoA</name>
        <dbReference type="ChEBI" id="CHEBI:57287"/>
    </ligand>
</feature>
<keyword evidence="13" id="KW-1185">Reference proteome</keyword>
<dbReference type="GO" id="GO:0003987">
    <property type="term" value="F:acetate-CoA ligase activity"/>
    <property type="evidence" value="ECO:0007669"/>
    <property type="project" value="UniProtKB-UniRule"/>
</dbReference>
<keyword evidence="4 8" id="KW-0547">Nucleotide-binding</keyword>
<dbReference type="InterPro" id="IPR032387">
    <property type="entry name" value="ACAS_N"/>
</dbReference>
<dbReference type="PANTHER" id="PTHR24095">
    <property type="entry name" value="ACETYL-COENZYME A SYNTHETASE"/>
    <property type="match status" value="1"/>
</dbReference>
<dbReference type="GO" id="GO:0005524">
    <property type="term" value="F:ATP binding"/>
    <property type="evidence" value="ECO:0007669"/>
    <property type="project" value="UniProtKB-KW"/>
</dbReference>
<proteinExistence type="inferred from homology"/>
<feature type="binding site" evidence="8">
    <location>
        <begin position="387"/>
        <end position="389"/>
    </location>
    <ligand>
        <name>ATP</name>
        <dbReference type="ChEBI" id="CHEBI:30616"/>
    </ligand>
</feature>
<evidence type="ECO:0000256" key="7">
    <source>
        <dbReference type="ARBA" id="ARBA00022990"/>
    </source>
</evidence>
<dbReference type="PANTHER" id="PTHR24095:SF243">
    <property type="entry name" value="ACETYL-COENZYME A SYNTHETASE"/>
    <property type="match status" value="1"/>
</dbReference>
<organism evidence="12 13">
    <name type="scientific">Photobacterium aquae</name>
    <dbReference type="NCBI Taxonomy" id="1195763"/>
    <lineage>
        <taxon>Bacteria</taxon>
        <taxon>Pseudomonadati</taxon>
        <taxon>Pseudomonadota</taxon>
        <taxon>Gammaproteobacteria</taxon>
        <taxon>Vibrionales</taxon>
        <taxon>Vibrionaceae</taxon>
        <taxon>Photobacterium</taxon>
    </lineage>
</organism>
<keyword evidence="6 8" id="KW-0460">Magnesium</keyword>
<dbReference type="AlphaFoldDB" id="A0A0J1H4F1"/>
<feature type="domain" description="Acetyl-coenzyme A synthetase N-terminal" evidence="11">
    <location>
        <begin position="24"/>
        <end position="81"/>
    </location>
</feature>
<name>A0A0J1H4F1_9GAMM</name>
<dbReference type="InterPro" id="IPR011904">
    <property type="entry name" value="Ac_CoA_lig"/>
</dbReference>
<sequence length="649" mass="71351">MSEVHVYPVNQDIAASAHITDEQYREMYQQSVINPEGFWREHGQIVDWIKPYSKVKSTSFDTGHVSIKWFEDGSLNVSANCLDRHLATRGDQPAIIWEGDDPADDATLTYSELHEQVCKFANALKSQGVRKGDVVCLYMPMVAEAAVAMLACTRIGAVHTIVFGGFSPEALAGRITDSNAKVVVTADEGVRGGRSVPLKKNVDDALANKAVTSVEKVIVFKRTGGAIEWHSERDVWWHDATAVASTHCEPEAMNAEDPLFILYTSGSTGKPKGVLHTTGGYLVYATMTFKHVFDYQEGEIYWCTADVGWITGHSYLVYGPLANGATTLLFEGVPNYPSTSRMSEVVDKHQVNILYTAPTAIRALMAKGEEAIAGTNRASLRIMGSVGEPINPEAWEWYHRTIGDSRCPIVDTWWQTETGGILITPLPGATALKPGSATRPFFGVQPALVDNMGNILDGATEGNLVMIDSWPGQMRTLWGDHERFEQTYFSTFQGMYFTGDGARRDEDGYYWITGRVDDVLNISGHRMGTAEIESALVAFDKIAEAAIVGVPHDIKGQAIYAYITLNDGEVPSAELHKEVKEWVRKEIGPIATPDFLHWTDALPKTRSGKIMRRILRKIATGDTASLGDTSTLADPSVVDKLIAEKQKVL</sequence>
<feature type="modified residue" description="N6-acetyllysine" evidence="8">
    <location>
        <position position="609"/>
    </location>
</feature>
<feature type="binding site" evidence="8">
    <location>
        <position position="335"/>
    </location>
    <ligand>
        <name>CoA</name>
        <dbReference type="ChEBI" id="CHEBI:57287"/>
    </ligand>
</feature>
<dbReference type="Pfam" id="PF16177">
    <property type="entry name" value="ACAS_N"/>
    <property type="match status" value="1"/>
</dbReference>
<feature type="binding site" evidence="8">
    <location>
        <position position="584"/>
    </location>
    <ligand>
        <name>CoA</name>
        <dbReference type="ChEBI" id="CHEBI:57287"/>
    </ligand>
</feature>
<dbReference type="Gene3D" id="3.30.300.30">
    <property type="match status" value="1"/>
</dbReference>
<protein>
    <recommendedName>
        <fullName evidence="8">Acetyl-coenzyme A synthetase</fullName>
        <shortName evidence="8">AcCoA synthetase</shortName>
        <shortName evidence="8">Acs</shortName>
        <ecNumber evidence="8">6.2.1.1</ecNumber>
    </recommendedName>
    <alternativeName>
        <fullName evidence="8">Acetate--CoA ligase</fullName>
    </alternativeName>
    <alternativeName>
        <fullName evidence="8">Acyl-activating enzyme</fullName>
    </alternativeName>
</protein>
<feature type="domain" description="AMP-binding enzyme C-terminal" evidence="10">
    <location>
        <begin position="531"/>
        <end position="609"/>
    </location>
</feature>
<feature type="binding site" evidence="8">
    <location>
        <position position="500"/>
    </location>
    <ligand>
        <name>ATP</name>
        <dbReference type="ChEBI" id="CHEBI:30616"/>
    </ligand>
</feature>
<comment type="catalytic activity">
    <reaction evidence="8">
        <text>acetate + ATP + CoA = acetyl-CoA + AMP + diphosphate</text>
        <dbReference type="Rhea" id="RHEA:23176"/>
        <dbReference type="ChEBI" id="CHEBI:30089"/>
        <dbReference type="ChEBI" id="CHEBI:30616"/>
        <dbReference type="ChEBI" id="CHEBI:33019"/>
        <dbReference type="ChEBI" id="CHEBI:57287"/>
        <dbReference type="ChEBI" id="CHEBI:57288"/>
        <dbReference type="ChEBI" id="CHEBI:456215"/>
        <dbReference type="EC" id="6.2.1.1"/>
    </reaction>
</comment>
<gene>
    <name evidence="8" type="primary">acsA</name>
    <name evidence="12" type="ORF">ABT56_08390</name>
</gene>
<reference evidence="12 13" key="1">
    <citation type="submission" date="2015-05" db="EMBL/GenBank/DDBJ databases">
        <title>Photobacterium galathea sp. nov.</title>
        <authorList>
            <person name="Machado H."/>
            <person name="Gram L."/>
        </authorList>
    </citation>
    <scope>NUCLEOTIDE SEQUENCE [LARGE SCALE GENOMIC DNA]</scope>
    <source>
        <strain evidence="12 13">CGMCC 1.12159</strain>
    </source>
</reference>
<evidence type="ECO:0000256" key="4">
    <source>
        <dbReference type="ARBA" id="ARBA00022741"/>
    </source>
</evidence>
<evidence type="ECO:0000313" key="13">
    <source>
        <dbReference type="Proteomes" id="UP000036097"/>
    </source>
</evidence>
<comment type="PTM">
    <text evidence="8">Acetylated. Deacetylation by the SIR2-homolog deacetylase activates the enzyme.</text>
</comment>